<evidence type="ECO:0000313" key="3">
    <source>
        <dbReference type="Proteomes" id="UP000469159"/>
    </source>
</evidence>
<reference evidence="2 3" key="1">
    <citation type="submission" date="2019-12" db="EMBL/GenBank/DDBJ databases">
        <title>Genomic-based taxomic classification of the family Erythrobacteraceae.</title>
        <authorList>
            <person name="Xu L."/>
        </authorList>
    </citation>
    <scope>NUCLEOTIDE SEQUENCE [LARGE SCALE GENOMIC DNA]</scope>
    <source>
        <strain evidence="2 3">MCCC 1K02066</strain>
    </source>
</reference>
<organism evidence="2 3">
    <name type="scientific">Croceibacterium soli</name>
    <dbReference type="NCBI Taxonomy" id="1739690"/>
    <lineage>
        <taxon>Bacteria</taxon>
        <taxon>Pseudomonadati</taxon>
        <taxon>Pseudomonadota</taxon>
        <taxon>Alphaproteobacteria</taxon>
        <taxon>Sphingomonadales</taxon>
        <taxon>Erythrobacteraceae</taxon>
        <taxon>Croceibacterium</taxon>
    </lineage>
</organism>
<name>A0A6I4UMZ7_9SPHN</name>
<dbReference type="Proteomes" id="UP000469159">
    <property type="component" value="Unassembled WGS sequence"/>
</dbReference>
<dbReference type="RefSeq" id="WP_160745200.1">
    <property type="nucleotide sequence ID" value="NZ_WTYK01000001.1"/>
</dbReference>
<feature type="region of interest" description="Disordered" evidence="1">
    <location>
        <begin position="46"/>
        <end position="80"/>
    </location>
</feature>
<feature type="compositionally biased region" description="Basic and acidic residues" evidence="1">
    <location>
        <begin position="52"/>
        <end position="65"/>
    </location>
</feature>
<keyword evidence="3" id="KW-1185">Reference proteome</keyword>
<accession>A0A6I4UMZ7</accession>
<dbReference type="OrthoDB" id="7873635at2"/>
<comment type="caution">
    <text evidence="2">The sequence shown here is derived from an EMBL/GenBank/DDBJ whole genome shotgun (WGS) entry which is preliminary data.</text>
</comment>
<proteinExistence type="predicted"/>
<sequence length="80" mass="8539">MALLKMAALGALGYAGYKYFEKHKGGHRAAFADGQGADDNFAQVRDAGPKAMADKPVRDWSKADEASDESFPASDPPSTY</sequence>
<evidence type="ECO:0000313" key="2">
    <source>
        <dbReference type="EMBL" id="MXP40360.1"/>
    </source>
</evidence>
<dbReference type="AlphaFoldDB" id="A0A6I4UMZ7"/>
<evidence type="ECO:0000256" key="1">
    <source>
        <dbReference type="SAM" id="MobiDB-lite"/>
    </source>
</evidence>
<dbReference type="EMBL" id="WTYK01000001">
    <property type="protein sequence ID" value="MXP40360.1"/>
    <property type="molecule type" value="Genomic_DNA"/>
</dbReference>
<gene>
    <name evidence="2" type="ORF">GRI75_01710</name>
</gene>
<protein>
    <submittedName>
        <fullName evidence="2">Uncharacterized protein</fullName>
    </submittedName>
</protein>